<evidence type="ECO:0000313" key="7">
    <source>
        <dbReference type="EnsemblMetazoa" id="HelroP81592"/>
    </source>
</evidence>
<comment type="similarity">
    <text evidence="1 5">Belongs to the cytochrome P450 family.</text>
</comment>
<dbReference type="InterPro" id="IPR036396">
    <property type="entry name" value="Cyt_P450_sf"/>
</dbReference>
<dbReference type="InterPro" id="IPR002401">
    <property type="entry name" value="Cyt_P450_E_grp-I"/>
</dbReference>
<dbReference type="Pfam" id="PF00067">
    <property type="entry name" value="p450"/>
    <property type="match status" value="1"/>
</dbReference>
<dbReference type="GeneID" id="20215959"/>
<dbReference type="GO" id="GO:0006082">
    <property type="term" value="P:organic acid metabolic process"/>
    <property type="evidence" value="ECO:0000318"/>
    <property type="project" value="GO_Central"/>
</dbReference>
<evidence type="ECO:0000256" key="4">
    <source>
        <dbReference type="PIRSR" id="PIRSR602401-1"/>
    </source>
</evidence>
<dbReference type="EMBL" id="KB096743">
    <property type="protein sequence ID" value="ESO01691.1"/>
    <property type="molecule type" value="Genomic_DNA"/>
</dbReference>
<dbReference type="AlphaFoldDB" id="T1G4G1"/>
<dbReference type="PANTHER" id="PTHR24300:SF403">
    <property type="entry name" value="CYTOCHROME P450 306A1"/>
    <property type="match status" value="1"/>
</dbReference>
<keyword evidence="5" id="KW-0503">Monooxygenase</keyword>
<reference evidence="6 8" key="2">
    <citation type="journal article" date="2013" name="Nature">
        <title>Insights into bilaterian evolution from three spiralian genomes.</title>
        <authorList>
            <person name="Simakov O."/>
            <person name="Marletaz F."/>
            <person name="Cho S.J."/>
            <person name="Edsinger-Gonzales E."/>
            <person name="Havlak P."/>
            <person name="Hellsten U."/>
            <person name="Kuo D.H."/>
            <person name="Larsson T."/>
            <person name="Lv J."/>
            <person name="Arendt D."/>
            <person name="Savage R."/>
            <person name="Osoegawa K."/>
            <person name="de Jong P."/>
            <person name="Grimwood J."/>
            <person name="Chapman J.A."/>
            <person name="Shapiro H."/>
            <person name="Aerts A."/>
            <person name="Otillar R.P."/>
            <person name="Terry A.Y."/>
            <person name="Boore J.L."/>
            <person name="Grigoriev I.V."/>
            <person name="Lindberg D.R."/>
            <person name="Seaver E.C."/>
            <person name="Weisblat D.A."/>
            <person name="Putnam N.H."/>
            <person name="Rokhsar D.S."/>
        </authorList>
    </citation>
    <scope>NUCLEOTIDE SEQUENCE</scope>
</reference>
<dbReference type="SUPFAM" id="SSF48264">
    <property type="entry name" value="Cytochrome P450"/>
    <property type="match status" value="1"/>
</dbReference>
<dbReference type="GO" id="GO:0016712">
    <property type="term" value="F:oxidoreductase activity, acting on paired donors, with incorporation or reduction of molecular oxygen, reduced flavin or flavoprotein as one donor, and incorporation of one atom of oxygen"/>
    <property type="evidence" value="ECO:0000318"/>
    <property type="project" value="GO_Central"/>
</dbReference>
<dbReference type="CTD" id="20215959"/>
<evidence type="ECO:0000256" key="1">
    <source>
        <dbReference type="ARBA" id="ARBA00010617"/>
    </source>
</evidence>
<dbReference type="KEGG" id="hro:HELRODRAFT_81592"/>
<dbReference type="Gene3D" id="1.10.630.10">
    <property type="entry name" value="Cytochrome P450"/>
    <property type="match status" value="1"/>
</dbReference>
<evidence type="ECO:0000256" key="2">
    <source>
        <dbReference type="ARBA" id="ARBA00022723"/>
    </source>
</evidence>
<evidence type="ECO:0008006" key="9">
    <source>
        <dbReference type="Google" id="ProtNLM"/>
    </source>
</evidence>
<dbReference type="FunFam" id="1.10.630.10:FF:000101">
    <property type="entry name" value="Uncharacterized protein"/>
    <property type="match status" value="1"/>
</dbReference>
<dbReference type="Proteomes" id="UP000015101">
    <property type="component" value="Unassembled WGS sequence"/>
</dbReference>
<reference evidence="7" key="3">
    <citation type="submission" date="2015-06" db="UniProtKB">
        <authorList>
            <consortium name="EnsemblMetazoa"/>
        </authorList>
    </citation>
    <scope>IDENTIFICATION</scope>
</reference>
<dbReference type="GO" id="GO:0005506">
    <property type="term" value="F:iron ion binding"/>
    <property type="evidence" value="ECO:0007669"/>
    <property type="project" value="InterPro"/>
</dbReference>
<keyword evidence="3 4" id="KW-0408">Iron</keyword>
<dbReference type="RefSeq" id="XP_009020345.1">
    <property type="nucleotide sequence ID" value="XM_009022097.1"/>
</dbReference>
<keyword evidence="4 5" id="KW-0349">Heme</keyword>
<sequence>MLTAAVYVIAFIVSYAVLKWFRKRWEHHGSAKTSQHPPPPCLPYLPIVGSLPFIPNPKKFFIHMMTESKKLGNVIAFYMGSQYIVVLNGRKTIEKALVGKSLTFASRPSNFIFRLYNPNHKGGILQHPFNEKFRKYHKMCLNVLKNFGLGQTHMESRITSELEHFLQKIKLKEGKSFNPERELQLTFFNVISSILFGKRWSSEDPEFHNVMKLGDVFVRSYILTFFPFLRFFPYFRGQLKLLVDSFRTFNMFLERNLRSATDEETFYKQLIEEAQKTSDESDSASLVDDEQLRMIVRDMTFGGTETASTTMRWLLVYMANYQDVQEQMKEEVHRVVGLDRFPSYDDKSKMPITEACILEVMRIRTLAPTSLPHLTLNDCVIDGKYIRGGTTVLPNLYSAHMDPQAWNEPEKFKVERFLSNDQREVINRNLVIPFSLGKRSCLGEPLARVELFLSVSTLIQHFQVLPPEGEEEVLVKEVFGTTVTPSPYKIRLVERTEVKL</sequence>
<dbReference type="PROSITE" id="PS00086">
    <property type="entry name" value="CYTOCHROME_P450"/>
    <property type="match status" value="1"/>
</dbReference>
<protein>
    <recommendedName>
        <fullName evidence="9">Cytochrome P450</fullName>
    </recommendedName>
</protein>
<dbReference type="HOGENOM" id="CLU_001570_22_0_1"/>
<dbReference type="EnsemblMetazoa" id="HelroT81592">
    <property type="protein sequence ID" value="HelroP81592"/>
    <property type="gene ID" value="HelroG81592"/>
</dbReference>
<dbReference type="FunCoup" id="T1G4G1">
    <property type="interactions" value="122"/>
</dbReference>
<evidence type="ECO:0000313" key="6">
    <source>
        <dbReference type="EMBL" id="ESO01691.1"/>
    </source>
</evidence>
<keyword evidence="8" id="KW-1185">Reference proteome</keyword>
<gene>
    <name evidence="7" type="primary">20215959</name>
    <name evidence="6" type="ORF">HELRODRAFT_81592</name>
</gene>
<feature type="binding site" description="axial binding residue" evidence="4">
    <location>
        <position position="441"/>
    </location>
    <ligand>
        <name>heme</name>
        <dbReference type="ChEBI" id="CHEBI:30413"/>
    </ligand>
    <ligandPart>
        <name>Fe</name>
        <dbReference type="ChEBI" id="CHEBI:18248"/>
    </ligandPart>
</feature>
<dbReference type="STRING" id="6412.T1G4G1"/>
<accession>T1G4G1</accession>
<comment type="cofactor">
    <cofactor evidence="4">
        <name>heme</name>
        <dbReference type="ChEBI" id="CHEBI:30413"/>
    </cofactor>
</comment>
<dbReference type="GO" id="GO:0006805">
    <property type="term" value="P:xenobiotic metabolic process"/>
    <property type="evidence" value="ECO:0000318"/>
    <property type="project" value="GO_Central"/>
</dbReference>
<dbReference type="GO" id="GO:0005737">
    <property type="term" value="C:cytoplasm"/>
    <property type="evidence" value="ECO:0000318"/>
    <property type="project" value="GO_Central"/>
</dbReference>
<dbReference type="PRINTS" id="PR00463">
    <property type="entry name" value="EP450I"/>
</dbReference>
<dbReference type="OrthoDB" id="1055148at2759"/>
<dbReference type="PRINTS" id="PR00385">
    <property type="entry name" value="P450"/>
</dbReference>
<evidence type="ECO:0000256" key="3">
    <source>
        <dbReference type="ARBA" id="ARBA00023004"/>
    </source>
</evidence>
<dbReference type="EMBL" id="AMQM01004996">
    <property type="status" value="NOT_ANNOTATED_CDS"/>
    <property type="molecule type" value="Genomic_DNA"/>
</dbReference>
<proteinExistence type="inferred from homology"/>
<dbReference type="PANTHER" id="PTHR24300">
    <property type="entry name" value="CYTOCHROME P450 508A4-RELATED"/>
    <property type="match status" value="1"/>
</dbReference>
<keyword evidence="2 4" id="KW-0479">Metal-binding</keyword>
<keyword evidence="5" id="KW-0560">Oxidoreductase</keyword>
<reference evidence="8" key="1">
    <citation type="submission" date="2012-12" db="EMBL/GenBank/DDBJ databases">
        <authorList>
            <person name="Hellsten U."/>
            <person name="Grimwood J."/>
            <person name="Chapman J.A."/>
            <person name="Shapiro H."/>
            <person name="Aerts A."/>
            <person name="Otillar R.P."/>
            <person name="Terry A.Y."/>
            <person name="Boore J.L."/>
            <person name="Simakov O."/>
            <person name="Marletaz F."/>
            <person name="Cho S.-J."/>
            <person name="Edsinger-Gonzales E."/>
            <person name="Havlak P."/>
            <person name="Kuo D.-H."/>
            <person name="Larsson T."/>
            <person name="Lv J."/>
            <person name="Arendt D."/>
            <person name="Savage R."/>
            <person name="Osoegawa K."/>
            <person name="de Jong P."/>
            <person name="Lindberg D.R."/>
            <person name="Seaver E.C."/>
            <person name="Weisblat D.A."/>
            <person name="Putnam N.H."/>
            <person name="Grigoriev I.V."/>
            <person name="Rokhsar D.S."/>
        </authorList>
    </citation>
    <scope>NUCLEOTIDE SEQUENCE</scope>
</reference>
<dbReference type="eggNOG" id="KOG0156">
    <property type="taxonomic scope" value="Eukaryota"/>
</dbReference>
<dbReference type="InParanoid" id="T1G4G1"/>
<evidence type="ECO:0000313" key="8">
    <source>
        <dbReference type="Proteomes" id="UP000015101"/>
    </source>
</evidence>
<dbReference type="GO" id="GO:0008395">
    <property type="term" value="F:steroid hydroxylase activity"/>
    <property type="evidence" value="ECO:0000318"/>
    <property type="project" value="GO_Central"/>
</dbReference>
<dbReference type="GO" id="GO:0020037">
    <property type="term" value="F:heme binding"/>
    <property type="evidence" value="ECO:0000318"/>
    <property type="project" value="GO_Central"/>
</dbReference>
<organism evidence="7 8">
    <name type="scientific">Helobdella robusta</name>
    <name type="common">Californian leech</name>
    <dbReference type="NCBI Taxonomy" id="6412"/>
    <lineage>
        <taxon>Eukaryota</taxon>
        <taxon>Metazoa</taxon>
        <taxon>Spiralia</taxon>
        <taxon>Lophotrochozoa</taxon>
        <taxon>Annelida</taxon>
        <taxon>Clitellata</taxon>
        <taxon>Hirudinea</taxon>
        <taxon>Rhynchobdellida</taxon>
        <taxon>Glossiphoniidae</taxon>
        <taxon>Helobdella</taxon>
    </lineage>
</organism>
<dbReference type="GO" id="GO:0008202">
    <property type="term" value="P:steroid metabolic process"/>
    <property type="evidence" value="ECO:0000318"/>
    <property type="project" value="GO_Central"/>
</dbReference>
<name>T1G4G1_HELRO</name>
<dbReference type="InterPro" id="IPR001128">
    <property type="entry name" value="Cyt_P450"/>
</dbReference>
<dbReference type="InterPro" id="IPR017972">
    <property type="entry name" value="Cyt_P450_CS"/>
</dbReference>
<evidence type="ECO:0000256" key="5">
    <source>
        <dbReference type="RuleBase" id="RU000461"/>
    </source>
</evidence>
<dbReference type="InterPro" id="IPR050182">
    <property type="entry name" value="Cytochrome_P450_fam2"/>
</dbReference>